<keyword evidence="2" id="KW-1185">Reference proteome</keyword>
<evidence type="ECO:0000313" key="1">
    <source>
        <dbReference type="EMBL" id="KAJ6637328.1"/>
    </source>
</evidence>
<accession>A0A9Q0MSS9</accession>
<name>A0A9Q0MSS9_9DIPT</name>
<organism evidence="1 2">
    <name type="scientific">Pseudolycoriella hygida</name>
    <dbReference type="NCBI Taxonomy" id="35572"/>
    <lineage>
        <taxon>Eukaryota</taxon>
        <taxon>Metazoa</taxon>
        <taxon>Ecdysozoa</taxon>
        <taxon>Arthropoda</taxon>
        <taxon>Hexapoda</taxon>
        <taxon>Insecta</taxon>
        <taxon>Pterygota</taxon>
        <taxon>Neoptera</taxon>
        <taxon>Endopterygota</taxon>
        <taxon>Diptera</taxon>
        <taxon>Nematocera</taxon>
        <taxon>Sciaroidea</taxon>
        <taxon>Sciaridae</taxon>
        <taxon>Pseudolycoriella</taxon>
    </lineage>
</organism>
<dbReference type="EMBL" id="WJQU01000003">
    <property type="protein sequence ID" value="KAJ6637328.1"/>
    <property type="molecule type" value="Genomic_DNA"/>
</dbReference>
<sequence length="193" mass="22223">MKFALPPKRDTLKNFIIDAEMCANDFRLNLNDEQKEEIRNTAKEAIIVTKPNLKVSDDVKKLYETVDSLKNKDVYYMKADKGNSIVILDKSVYEARMQKLIDEGPYQKVRGQLTNMVSQANDALNRYEFLFGEFWKKRMKVHCPYVGALYGLPKIHKPGGGDKMRPINSNIGTPTYHLANNNRTKIDAIKQTY</sequence>
<evidence type="ECO:0000313" key="2">
    <source>
        <dbReference type="Proteomes" id="UP001151699"/>
    </source>
</evidence>
<dbReference type="Proteomes" id="UP001151699">
    <property type="component" value="Chromosome X"/>
</dbReference>
<reference evidence="1" key="1">
    <citation type="submission" date="2022-07" db="EMBL/GenBank/DDBJ databases">
        <authorList>
            <person name="Trinca V."/>
            <person name="Uliana J.V.C."/>
            <person name="Torres T.T."/>
            <person name="Ward R.J."/>
            <person name="Monesi N."/>
        </authorList>
    </citation>
    <scope>NUCLEOTIDE SEQUENCE</scope>
    <source>
        <strain evidence="1">HSMRA1968</strain>
        <tissue evidence="1">Whole embryos</tissue>
    </source>
</reference>
<protein>
    <submittedName>
        <fullName evidence="1">Uncharacterized protein</fullName>
    </submittedName>
</protein>
<dbReference type="AlphaFoldDB" id="A0A9Q0MSS9"/>
<dbReference type="OrthoDB" id="7759678at2759"/>
<gene>
    <name evidence="1" type="ORF">Bhyg_10058</name>
</gene>
<comment type="caution">
    <text evidence="1">The sequence shown here is derived from an EMBL/GenBank/DDBJ whole genome shotgun (WGS) entry which is preliminary data.</text>
</comment>
<proteinExistence type="predicted"/>